<evidence type="ECO:0000313" key="1">
    <source>
        <dbReference type="EMBL" id="KAL1253026.1"/>
    </source>
</evidence>
<proteinExistence type="predicted"/>
<sequence>MSLLTNDHRLIEDTQLISPPTERQLLDEEVTETRLPFMLRQKAGPVISEINTGENCTQRSPTVCLFLSYVNNSTITTRTHTDSILSWPLHYCLGLILFCNRGTDE</sequence>
<protein>
    <submittedName>
        <fullName evidence="1">Uncharacterized protein</fullName>
    </submittedName>
</protein>
<name>A0ABR3LJF2_9TELE</name>
<gene>
    <name evidence="1" type="ORF">QQF64_017719</name>
</gene>
<dbReference type="EMBL" id="JAYMGO010000021">
    <property type="protein sequence ID" value="KAL1253026.1"/>
    <property type="molecule type" value="Genomic_DNA"/>
</dbReference>
<accession>A0ABR3LJF2</accession>
<organism evidence="1 2">
    <name type="scientific">Cirrhinus molitorella</name>
    <name type="common">mud carp</name>
    <dbReference type="NCBI Taxonomy" id="172907"/>
    <lineage>
        <taxon>Eukaryota</taxon>
        <taxon>Metazoa</taxon>
        <taxon>Chordata</taxon>
        <taxon>Craniata</taxon>
        <taxon>Vertebrata</taxon>
        <taxon>Euteleostomi</taxon>
        <taxon>Actinopterygii</taxon>
        <taxon>Neopterygii</taxon>
        <taxon>Teleostei</taxon>
        <taxon>Ostariophysi</taxon>
        <taxon>Cypriniformes</taxon>
        <taxon>Cyprinidae</taxon>
        <taxon>Labeoninae</taxon>
        <taxon>Labeonini</taxon>
        <taxon>Cirrhinus</taxon>
    </lineage>
</organism>
<comment type="caution">
    <text evidence="1">The sequence shown here is derived from an EMBL/GenBank/DDBJ whole genome shotgun (WGS) entry which is preliminary data.</text>
</comment>
<evidence type="ECO:0000313" key="2">
    <source>
        <dbReference type="Proteomes" id="UP001558613"/>
    </source>
</evidence>
<dbReference type="Proteomes" id="UP001558613">
    <property type="component" value="Unassembled WGS sequence"/>
</dbReference>
<reference evidence="1 2" key="1">
    <citation type="submission" date="2023-09" db="EMBL/GenBank/DDBJ databases">
        <authorList>
            <person name="Wang M."/>
        </authorList>
    </citation>
    <scope>NUCLEOTIDE SEQUENCE [LARGE SCALE GENOMIC DNA]</scope>
    <source>
        <strain evidence="1">GT-2023</strain>
        <tissue evidence="1">Liver</tissue>
    </source>
</reference>
<keyword evidence="2" id="KW-1185">Reference proteome</keyword>